<feature type="compositionally biased region" description="Basic and acidic residues" evidence="1">
    <location>
        <begin position="74"/>
        <end position="84"/>
    </location>
</feature>
<sequence length="115" mass="12375">MINKVLTLGVGVALGWVGHTLISKGRDEAVVRAEESLRTTLSPENIGRQAGSATATAVTEGAKAFFSQLREEVPAFRSQDEHDQPTTTQTAPRRTLRAQQMTTIQGTATVNSPKQ</sequence>
<dbReference type="AlphaFoldDB" id="A0AAJ6DCV4"/>
<dbReference type="GeneID" id="83695050"/>
<feature type="region of interest" description="Disordered" evidence="1">
    <location>
        <begin position="74"/>
        <end position="115"/>
    </location>
</feature>
<organism evidence="2 3">
    <name type="scientific">Auritidibacter ignavus</name>
    <dbReference type="NCBI Taxonomy" id="678932"/>
    <lineage>
        <taxon>Bacteria</taxon>
        <taxon>Bacillati</taxon>
        <taxon>Actinomycetota</taxon>
        <taxon>Actinomycetes</taxon>
        <taxon>Micrococcales</taxon>
        <taxon>Micrococcaceae</taxon>
        <taxon>Auritidibacter</taxon>
    </lineage>
</organism>
<dbReference type="RefSeq" id="WP_279675124.1">
    <property type="nucleotide sequence ID" value="NZ_CP122563.1"/>
</dbReference>
<dbReference type="EMBL" id="CP122566">
    <property type="protein sequence ID" value="WGH93839.1"/>
    <property type="molecule type" value="Genomic_DNA"/>
</dbReference>
<reference evidence="2 3" key="1">
    <citation type="submission" date="2023-03" db="EMBL/GenBank/DDBJ databases">
        <title>Complete genome sequences of several Auritidibacter ignavus strains isolated from ear infections.</title>
        <authorList>
            <person name="Baehr T."/>
            <person name="Baumhoegger A.M."/>
        </authorList>
    </citation>
    <scope>NUCLEOTIDE SEQUENCE [LARGE SCALE GENOMIC DNA]</scope>
    <source>
        <strain evidence="2 3">BABAE-6</strain>
    </source>
</reference>
<feature type="compositionally biased region" description="Polar residues" evidence="1">
    <location>
        <begin position="101"/>
        <end position="115"/>
    </location>
</feature>
<proteinExistence type="predicted"/>
<evidence type="ECO:0000313" key="2">
    <source>
        <dbReference type="EMBL" id="WGH93839.1"/>
    </source>
</evidence>
<evidence type="ECO:0000256" key="1">
    <source>
        <dbReference type="SAM" id="MobiDB-lite"/>
    </source>
</evidence>
<dbReference type="Proteomes" id="UP001224674">
    <property type="component" value="Chromosome"/>
</dbReference>
<evidence type="ECO:0000313" key="3">
    <source>
        <dbReference type="Proteomes" id="UP001224674"/>
    </source>
</evidence>
<feature type="compositionally biased region" description="Low complexity" evidence="1">
    <location>
        <begin position="85"/>
        <end position="100"/>
    </location>
</feature>
<accession>A0AAJ6DCV4</accession>
<name>A0AAJ6DCV4_9MICC</name>
<keyword evidence="3" id="KW-1185">Reference proteome</keyword>
<gene>
    <name evidence="2" type="ORF">QDX21_03310</name>
</gene>
<protein>
    <submittedName>
        <fullName evidence="2">Uncharacterized protein</fullName>
    </submittedName>
</protein>